<comment type="caution">
    <text evidence="2">The sequence shown here is derived from an EMBL/GenBank/DDBJ whole genome shotgun (WGS) entry which is preliminary data.</text>
</comment>
<evidence type="ECO:0000259" key="1">
    <source>
        <dbReference type="Pfam" id="PF22979"/>
    </source>
</evidence>
<reference evidence="2 3" key="1">
    <citation type="journal article" date="2021" name="Elife">
        <title>Chloroplast acquisition without the gene transfer in kleptoplastic sea slugs, Plakobranchus ocellatus.</title>
        <authorList>
            <person name="Maeda T."/>
            <person name="Takahashi S."/>
            <person name="Yoshida T."/>
            <person name="Shimamura S."/>
            <person name="Takaki Y."/>
            <person name="Nagai Y."/>
            <person name="Toyoda A."/>
            <person name="Suzuki Y."/>
            <person name="Arimoto A."/>
            <person name="Ishii H."/>
            <person name="Satoh N."/>
            <person name="Nishiyama T."/>
            <person name="Hasebe M."/>
            <person name="Maruyama T."/>
            <person name="Minagawa J."/>
            <person name="Obokata J."/>
            <person name="Shigenobu S."/>
        </authorList>
    </citation>
    <scope>NUCLEOTIDE SEQUENCE [LARGE SCALE GENOMIC DNA]</scope>
</reference>
<dbReference type="Gene3D" id="3.40.50.1580">
    <property type="entry name" value="Nucleoside phosphorylase domain"/>
    <property type="match status" value="1"/>
</dbReference>
<protein>
    <recommendedName>
        <fullName evidence="1">Winged helix-turn-helix domain-containing protein</fullName>
    </recommendedName>
</protein>
<evidence type="ECO:0000313" key="2">
    <source>
        <dbReference type="EMBL" id="GFS01242.1"/>
    </source>
</evidence>
<dbReference type="SUPFAM" id="SSF53167">
    <property type="entry name" value="Purine and uridine phosphorylases"/>
    <property type="match status" value="1"/>
</dbReference>
<proteinExistence type="predicted"/>
<dbReference type="Pfam" id="PF22979">
    <property type="entry name" value="HTH_69"/>
    <property type="match status" value="1"/>
</dbReference>
<organism evidence="2 3">
    <name type="scientific">Elysia marginata</name>
    <dbReference type="NCBI Taxonomy" id="1093978"/>
    <lineage>
        <taxon>Eukaryota</taxon>
        <taxon>Metazoa</taxon>
        <taxon>Spiralia</taxon>
        <taxon>Lophotrochozoa</taxon>
        <taxon>Mollusca</taxon>
        <taxon>Gastropoda</taxon>
        <taxon>Heterobranchia</taxon>
        <taxon>Euthyneura</taxon>
        <taxon>Panpulmonata</taxon>
        <taxon>Sacoglossa</taxon>
        <taxon>Placobranchoidea</taxon>
        <taxon>Plakobranchidae</taxon>
        <taxon>Elysia</taxon>
    </lineage>
</organism>
<gene>
    <name evidence="2" type="ORF">ElyMa_004576000</name>
</gene>
<dbReference type="InterPro" id="IPR055121">
    <property type="entry name" value="HTH_69"/>
</dbReference>
<keyword evidence="3" id="KW-1185">Reference proteome</keyword>
<dbReference type="Proteomes" id="UP000762676">
    <property type="component" value="Unassembled WGS sequence"/>
</dbReference>
<dbReference type="GO" id="GO:0003824">
    <property type="term" value="F:catalytic activity"/>
    <property type="evidence" value="ECO:0007669"/>
    <property type="project" value="InterPro"/>
</dbReference>
<feature type="domain" description="Winged helix-turn-helix" evidence="1">
    <location>
        <begin position="169"/>
        <end position="228"/>
    </location>
</feature>
<evidence type="ECO:0000313" key="3">
    <source>
        <dbReference type="Proteomes" id="UP000762676"/>
    </source>
</evidence>
<accession>A0AAV4HWX5</accession>
<sequence>MASNDEEVVMTPSKHGKVTHIKIERRKREKINQHDVVYQGGGQHKGLVVNRKDAEDEDLGKPQLQLGFMCFLVDQKTEEHYVESRKLKFWYVENTDYYNQVTTAYEFFKELVRPESFPRDYVGFIKKCMKQMQSDRYRLARKVDLEVEHMDASDAPTSPGYNKVDNRPIEEIVREKLLTVLESAYPNVLSVEDLVRISAADESVVTLQLQELQSRDLIQPMENGGFVRRVLDDKTGESNVYTTGYIGEHKVVTTKLPAIGHFRAAQISSGNTTTRLLGTFQNIEHVFLVGCSGSVPHFTDYYKHGRLGDVVISTCDSNGSIYYYCDKITQDKEGEIHYQMKTWAPKELELQKVVGKLRSTLETDPNFAPWEQYIREGQELLQSQEQDYTRPPRANDRLYMGIGEGQSFDTEFDQVLDSIVGNRKDSFMFVRGLADYVDGSRNKEWQPYAALCAAAVVKTIINSLHNSQLDDL</sequence>
<dbReference type="InterPro" id="IPR035994">
    <property type="entry name" value="Nucleoside_phosphorylase_sf"/>
</dbReference>
<dbReference type="PANTHER" id="PTHR47705:SF1">
    <property type="entry name" value="PNP_UDP_1 DOMAIN-CONTAINING PROTEIN"/>
    <property type="match status" value="1"/>
</dbReference>
<dbReference type="EMBL" id="BMAT01009206">
    <property type="protein sequence ID" value="GFS01242.1"/>
    <property type="molecule type" value="Genomic_DNA"/>
</dbReference>
<dbReference type="GO" id="GO:0009116">
    <property type="term" value="P:nucleoside metabolic process"/>
    <property type="evidence" value="ECO:0007669"/>
    <property type="project" value="InterPro"/>
</dbReference>
<name>A0AAV4HWX5_9GAST</name>
<dbReference type="AlphaFoldDB" id="A0AAV4HWX5"/>
<dbReference type="PANTHER" id="PTHR47705">
    <property type="entry name" value="AGAP000321-PA"/>
    <property type="match status" value="1"/>
</dbReference>